<dbReference type="PATRIC" id="fig|1125712.3.peg.1413"/>
<dbReference type="RefSeq" id="WP_021726310.1">
    <property type="nucleotide sequence ID" value="NZ_AWEZ01000047.1"/>
</dbReference>
<keyword evidence="2" id="KW-1185">Reference proteome</keyword>
<dbReference type="OrthoDB" id="3618415at2"/>
<reference evidence="1 2" key="1">
    <citation type="submission" date="2013-08" db="EMBL/GenBank/DDBJ databases">
        <authorList>
            <person name="Durkin A.S."/>
            <person name="Haft D.R."/>
            <person name="McCorrison J."/>
            <person name="Torralba M."/>
            <person name="Gillis M."/>
            <person name="Haft D.H."/>
            <person name="Methe B."/>
            <person name="Sutton G."/>
            <person name="Nelson K.E."/>
        </authorList>
    </citation>
    <scope>NUCLEOTIDE SEQUENCE [LARGE SCALE GENOMIC DNA]</scope>
    <source>
        <strain evidence="1 2">F0195</strain>
    </source>
</reference>
<name>U2TNM2_9ACTN</name>
<sequence>MPPVERRCPVCGSVMVPVREDTAGSQTWEGWHCSFCQHEELVRVTSEGGTPKRWRGRKR</sequence>
<dbReference type="AlphaFoldDB" id="U2TNM2"/>
<proteinExistence type="predicted"/>
<comment type="caution">
    <text evidence="1">The sequence shown here is derived from an EMBL/GenBank/DDBJ whole genome shotgun (WGS) entry which is preliminary data.</text>
</comment>
<evidence type="ECO:0000313" key="2">
    <source>
        <dbReference type="Proteomes" id="UP000016638"/>
    </source>
</evidence>
<organism evidence="1 2">
    <name type="scientific">Olsenella profusa F0195</name>
    <dbReference type="NCBI Taxonomy" id="1125712"/>
    <lineage>
        <taxon>Bacteria</taxon>
        <taxon>Bacillati</taxon>
        <taxon>Actinomycetota</taxon>
        <taxon>Coriobacteriia</taxon>
        <taxon>Coriobacteriales</taxon>
        <taxon>Atopobiaceae</taxon>
        <taxon>Olsenella</taxon>
    </lineage>
</organism>
<evidence type="ECO:0000313" key="1">
    <source>
        <dbReference type="EMBL" id="ERL08035.1"/>
    </source>
</evidence>
<dbReference type="Proteomes" id="UP000016638">
    <property type="component" value="Unassembled WGS sequence"/>
</dbReference>
<dbReference type="STRING" id="1125712.HMPREF1316_2354"/>
<dbReference type="EMBL" id="AWEZ01000047">
    <property type="protein sequence ID" value="ERL08035.1"/>
    <property type="molecule type" value="Genomic_DNA"/>
</dbReference>
<gene>
    <name evidence="1" type="ORF">HMPREF1316_2354</name>
</gene>
<protein>
    <submittedName>
        <fullName evidence="1">Uncharacterized protein</fullName>
    </submittedName>
</protein>
<accession>U2TNM2</accession>